<feature type="transmembrane region" description="Helical" evidence="1">
    <location>
        <begin position="37"/>
        <end position="70"/>
    </location>
</feature>
<dbReference type="Proteomes" id="UP000256328">
    <property type="component" value="Unassembled WGS sequence"/>
</dbReference>
<dbReference type="PANTHER" id="PTHR24148:SF64">
    <property type="entry name" value="HETEROKARYON INCOMPATIBILITY DOMAIN-CONTAINING PROTEIN"/>
    <property type="match status" value="1"/>
</dbReference>
<sequence>MDLFVILRWAFKIFVLQWIVGMMYLGLKRASPLLRAIVLALMTLGVWTYLRWAFFSVTLGIVSVFVYAALTRMVFPFVRALVPVLVAWEITARWAFVRTFKERAVQQSPDSTSHYTLLPLPKPSSCIRLLKLERGNQDDMVQCTLQVVDLDDKPTPEYVALSYTWEKDSSWWGLSMDPFLRSKKIGPMKGTKKIICNGRVMMVLPNLYQALVQLRRTRSGNYWIDAVCINQSDDNERGMQVAMMDKIYKSAQSVVVWLGTCSLWASLQMRNLATLPADNTSGNVKEGSRADSELNFIMTHILQRRWFKRVWVVQELCLARQVVFVLGEYDFQPENILHATKFTKQGPTTRLGPMALGFKRTLDAASPWWGAHMKNIPGLFELREAAKQGDTLSLEHWIVLLQGKEATDKRDLVYSGIALIEPTSLSIEQAIRLPLQILPKTLQSILSPNKKLQPFIKPDYTLELPEVLLNLAACLLSKENGINNLLHITCLFQDPLSFSLPGRLKKKPYLEGPSSWIPNPGMHTSRAIKPFSVLKTQRNATSPELAPSSGTPRISANGERLFLNVVKLDIITYDFQTPYFQSLHNFPLAALRWMDAHAAHLNEPCFLEALAQVLMGGPRDESENSSLGSSQGALTDLCSFFDDLAWQTEDKRRRNGRFLFTGRNTEVSFHVYQGLKAAYPKAPWPTDENNRGPAERELARQRFDHIAKSRMGWRKLFLTQKGYLGLGPGWMQPSDVVMHVKGANVAYIFNPVDDETESEAKQLRALLDHEELGYTANVKACLEEELAKCESNGVKLGNTWHFVGEADVPGLTHDKAVLKLLEGDCFETVSVL</sequence>
<evidence type="ECO:0000313" key="4">
    <source>
        <dbReference type="Proteomes" id="UP000256328"/>
    </source>
</evidence>
<evidence type="ECO:0000256" key="1">
    <source>
        <dbReference type="SAM" id="Phobius"/>
    </source>
</evidence>
<comment type="caution">
    <text evidence="3">The sequence shown here is derived from an EMBL/GenBank/DDBJ whole genome shotgun (WGS) entry which is preliminary data.</text>
</comment>
<reference evidence="3 4" key="1">
    <citation type="journal article" date="2018" name="IMA Fungus">
        <title>IMA Genome-F 9: Draft genome sequence of Annulohypoxylon stygium, Aspergillus mulundensis, Berkeleyomyces basicola (syn. Thielaviopsis basicola), Ceratocystis smalleyi, two Cercospora beticola strains, Coleophoma cylindrospora, Fusarium fracticaudum, Phialophora cf. hyalina, and Morchella septimelata.</title>
        <authorList>
            <person name="Wingfield B.D."/>
            <person name="Bills G.F."/>
            <person name="Dong Y."/>
            <person name="Huang W."/>
            <person name="Nel W.J."/>
            <person name="Swalarsk-Parry B.S."/>
            <person name="Vaghefi N."/>
            <person name="Wilken P.M."/>
            <person name="An Z."/>
            <person name="de Beer Z.W."/>
            <person name="De Vos L."/>
            <person name="Chen L."/>
            <person name="Duong T.A."/>
            <person name="Gao Y."/>
            <person name="Hammerbacher A."/>
            <person name="Kikkert J.R."/>
            <person name="Li Y."/>
            <person name="Li H."/>
            <person name="Li K."/>
            <person name="Li Q."/>
            <person name="Liu X."/>
            <person name="Ma X."/>
            <person name="Naidoo K."/>
            <person name="Pethybridge S.J."/>
            <person name="Sun J."/>
            <person name="Steenkamp E.T."/>
            <person name="van der Nest M.A."/>
            <person name="van Wyk S."/>
            <person name="Wingfield M.J."/>
            <person name="Xiong C."/>
            <person name="Yue Q."/>
            <person name="Zhang X."/>
        </authorList>
    </citation>
    <scope>NUCLEOTIDE SEQUENCE [LARGE SCALE GENOMIC DNA]</scope>
    <source>
        <strain evidence="3 4">BP5796</strain>
    </source>
</reference>
<keyword evidence="1" id="KW-0472">Membrane</keyword>
<dbReference type="Pfam" id="PF26639">
    <property type="entry name" value="Het-6_barrel"/>
    <property type="match status" value="1"/>
</dbReference>
<accession>A0A3D8Q4S2</accession>
<dbReference type="Pfam" id="PF06985">
    <property type="entry name" value="HET"/>
    <property type="match status" value="1"/>
</dbReference>
<keyword evidence="4" id="KW-1185">Reference proteome</keyword>
<feature type="transmembrane region" description="Helical" evidence="1">
    <location>
        <begin position="6"/>
        <end position="25"/>
    </location>
</feature>
<protein>
    <recommendedName>
        <fullName evidence="2">Heterokaryon incompatibility domain-containing protein</fullName>
    </recommendedName>
</protein>
<dbReference type="InterPro" id="IPR010730">
    <property type="entry name" value="HET"/>
</dbReference>
<keyword evidence="1" id="KW-0812">Transmembrane</keyword>
<proteinExistence type="predicted"/>
<gene>
    <name evidence="3" type="ORF">BP5796_12902</name>
</gene>
<dbReference type="PANTHER" id="PTHR24148">
    <property type="entry name" value="ANKYRIN REPEAT DOMAIN-CONTAINING PROTEIN 39 HOMOLOG-RELATED"/>
    <property type="match status" value="1"/>
</dbReference>
<dbReference type="EMBL" id="PDLN01000024">
    <property type="protein sequence ID" value="RDW56835.1"/>
    <property type="molecule type" value="Genomic_DNA"/>
</dbReference>
<keyword evidence="1" id="KW-1133">Transmembrane helix</keyword>
<evidence type="ECO:0000259" key="2">
    <source>
        <dbReference type="Pfam" id="PF06985"/>
    </source>
</evidence>
<organism evidence="3 4">
    <name type="scientific">Coleophoma crateriformis</name>
    <dbReference type="NCBI Taxonomy" id="565419"/>
    <lineage>
        <taxon>Eukaryota</taxon>
        <taxon>Fungi</taxon>
        <taxon>Dikarya</taxon>
        <taxon>Ascomycota</taxon>
        <taxon>Pezizomycotina</taxon>
        <taxon>Leotiomycetes</taxon>
        <taxon>Helotiales</taxon>
        <taxon>Dermateaceae</taxon>
        <taxon>Coleophoma</taxon>
    </lineage>
</organism>
<name>A0A3D8Q4S2_9HELO</name>
<evidence type="ECO:0000313" key="3">
    <source>
        <dbReference type="EMBL" id="RDW56835.1"/>
    </source>
</evidence>
<dbReference type="InterPro" id="IPR052895">
    <property type="entry name" value="HetReg/Transcr_Mod"/>
</dbReference>
<dbReference type="OrthoDB" id="3548654at2759"/>
<feature type="domain" description="Heterokaryon incompatibility" evidence="2">
    <location>
        <begin position="158"/>
        <end position="315"/>
    </location>
</feature>
<dbReference type="AlphaFoldDB" id="A0A3D8Q4S2"/>